<name>A0A2V3VZJ6_9BACI</name>
<gene>
    <name evidence="1" type="ORF">DFR56_10832</name>
</gene>
<dbReference type="Pfam" id="PF14276">
    <property type="entry name" value="DUF4363"/>
    <property type="match status" value="1"/>
</dbReference>
<dbReference type="OrthoDB" id="1739442at2"/>
<dbReference type="AlphaFoldDB" id="A0A2V3VZJ6"/>
<evidence type="ECO:0000313" key="2">
    <source>
        <dbReference type="Proteomes" id="UP000247978"/>
    </source>
</evidence>
<organism evidence="1 2">
    <name type="scientific">Pseudogracilibacillus auburnensis</name>
    <dbReference type="NCBI Taxonomy" id="1494959"/>
    <lineage>
        <taxon>Bacteria</taxon>
        <taxon>Bacillati</taxon>
        <taxon>Bacillota</taxon>
        <taxon>Bacilli</taxon>
        <taxon>Bacillales</taxon>
        <taxon>Bacillaceae</taxon>
        <taxon>Pseudogracilibacillus</taxon>
    </lineage>
</organism>
<dbReference type="RefSeq" id="WP_110395642.1">
    <property type="nucleotide sequence ID" value="NZ_JADIJL010000004.1"/>
</dbReference>
<evidence type="ECO:0000313" key="1">
    <source>
        <dbReference type="EMBL" id="PXW86218.1"/>
    </source>
</evidence>
<keyword evidence="2" id="KW-1185">Reference proteome</keyword>
<comment type="caution">
    <text evidence="1">The sequence shown here is derived from an EMBL/GenBank/DDBJ whole genome shotgun (WGS) entry which is preliminary data.</text>
</comment>
<sequence length="121" mass="13851">MKKSIRILIPVILLAFFIAVMTTGAILKKPMGEKDDLIHYIELMEEEILNQNWKEASDHLSDAKKAWKKVVRRIQFSAERDEINELHKTLDRTSGFIKAKDKGGAMAELAEAQNIWTELGK</sequence>
<dbReference type="EMBL" id="QJJQ01000008">
    <property type="protein sequence ID" value="PXW86218.1"/>
    <property type="molecule type" value="Genomic_DNA"/>
</dbReference>
<dbReference type="InterPro" id="IPR025373">
    <property type="entry name" value="DUF4363"/>
</dbReference>
<accession>A0A2V3VZJ6</accession>
<reference evidence="1 2" key="1">
    <citation type="submission" date="2018-05" db="EMBL/GenBank/DDBJ databases">
        <title>Genomic Encyclopedia of Type Strains, Phase IV (KMG-IV): sequencing the most valuable type-strain genomes for metagenomic binning, comparative biology and taxonomic classification.</title>
        <authorList>
            <person name="Goeker M."/>
        </authorList>
    </citation>
    <scope>NUCLEOTIDE SEQUENCE [LARGE SCALE GENOMIC DNA]</scope>
    <source>
        <strain evidence="1 2">DSM 28556</strain>
    </source>
</reference>
<protein>
    <submittedName>
        <fullName evidence="1">Uncharacterized protein DUF4363</fullName>
    </submittedName>
</protein>
<dbReference type="Proteomes" id="UP000247978">
    <property type="component" value="Unassembled WGS sequence"/>
</dbReference>
<proteinExistence type="predicted"/>